<evidence type="ECO:0000313" key="2">
    <source>
        <dbReference type="EMBL" id="VUC20037.1"/>
    </source>
</evidence>
<evidence type="ECO:0000313" key="3">
    <source>
        <dbReference type="Proteomes" id="UP000766486"/>
    </source>
</evidence>
<proteinExistence type="predicted"/>
<protein>
    <submittedName>
        <fullName evidence="2">Uncharacterized protein</fullName>
    </submittedName>
</protein>
<sequence>MSHPRVEEVSDSDLSSDPEEVDLDDFDDTDIMRRVEPAKPSPAPRT</sequence>
<feature type="region of interest" description="Disordered" evidence="1">
    <location>
        <begin position="1"/>
        <end position="46"/>
    </location>
</feature>
<reference evidence="2 3" key="1">
    <citation type="submission" date="2019-06" db="EMBL/GenBank/DDBJ databases">
        <authorList>
            <person name="Broberg M."/>
        </authorList>
    </citation>
    <scope>NUCLEOTIDE SEQUENCE [LARGE SCALE GENOMIC DNA]</scope>
</reference>
<feature type="non-terminal residue" evidence="2">
    <location>
        <position position="46"/>
    </location>
</feature>
<evidence type="ECO:0000256" key="1">
    <source>
        <dbReference type="SAM" id="MobiDB-lite"/>
    </source>
</evidence>
<keyword evidence="3" id="KW-1185">Reference proteome</keyword>
<name>A0ABY6TQR2_BIOOC</name>
<dbReference type="EMBL" id="CABFNS010000047">
    <property type="protein sequence ID" value="VUC20037.1"/>
    <property type="molecule type" value="Genomic_DNA"/>
</dbReference>
<gene>
    <name evidence="2" type="ORF">CLO192961_LOCUS11220</name>
</gene>
<comment type="caution">
    <text evidence="2">The sequence shown here is derived from an EMBL/GenBank/DDBJ whole genome shotgun (WGS) entry which is preliminary data.</text>
</comment>
<organism evidence="2 3">
    <name type="scientific">Bionectria ochroleuca</name>
    <name type="common">Gliocladium roseum</name>
    <dbReference type="NCBI Taxonomy" id="29856"/>
    <lineage>
        <taxon>Eukaryota</taxon>
        <taxon>Fungi</taxon>
        <taxon>Dikarya</taxon>
        <taxon>Ascomycota</taxon>
        <taxon>Pezizomycotina</taxon>
        <taxon>Sordariomycetes</taxon>
        <taxon>Hypocreomycetidae</taxon>
        <taxon>Hypocreales</taxon>
        <taxon>Bionectriaceae</taxon>
        <taxon>Clonostachys</taxon>
    </lineage>
</organism>
<dbReference type="Proteomes" id="UP000766486">
    <property type="component" value="Unassembled WGS sequence"/>
</dbReference>
<accession>A0ABY6TQR2</accession>
<feature type="compositionally biased region" description="Acidic residues" evidence="1">
    <location>
        <begin position="9"/>
        <end position="29"/>
    </location>
</feature>